<feature type="site" description="Electron transfer via tryptophanyl radical" evidence="6">
    <location>
        <position position="482"/>
    </location>
</feature>
<dbReference type="PANTHER" id="PTHR11455:SF18">
    <property type="entry name" value="SI:CH1073-390K14.1"/>
    <property type="match status" value="1"/>
</dbReference>
<feature type="binding site" evidence="5">
    <location>
        <begin position="472"/>
        <end position="474"/>
    </location>
    <ligand>
        <name>FAD</name>
        <dbReference type="ChEBI" id="CHEBI:57692"/>
    </ligand>
</feature>
<dbReference type="EMBL" id="BABT02000025">
    <property type="protein sequence ID" value="GAA93810.1"/>
    <property type="molecule type" value="Genomic_DNA"/>
</dbReference>
<dbReference type="OrthoDB" id="435881at2759"/>
<comment type="cofactor">
    <cofactor evidence="5">
        <name>FAD</name>
        <dbReference type="ChEBI" id="CHEBI:57692"/>
    </cofactor>
    <text evidence="5">Binds 1 FAD per subunit.</text>
</comment>
<dbReference type="InterPro" id="IPR036155">
    <property type="entry name" value="Crypto/Photolyase_N_sf"/>
</dbReference>
<dbReference type="GO" id="GO:0005737">
    <property type="term" value="C:cytoplasm"/>
    <property type="evidence" value="ECO:0007669"/>
    <property type="project" value="TreeGrafter"/>
</dbReference>
<feature type="binding site" evidence="5">
    <location>
        <begin position="374"/>
        <end position="381"/>
    </location>
    <ligand>
        <name>FAD</name>
        <dbReference type="ChEBI" id="CHEBI:57692"/>
    </ligand>
</feature>
<feature type="region of interest" description="Disordered" evidence="7">
    <location>
        <begin position="1"/>
        <end position="43"/>
    </location>
</feature>
<dbReference type="PROSITE" id="PS00394">
    <property type="entry name" value="DNA_PHOTOLYASES_1_1"/>
    <property type="match status" value="1"/>
</dbReference>
<sequence length="574" mass="64934">MAPKRPASSTSSPSSAKKPRASTSSGSKNARGDLGDKATAAELSEGQAPILPELLDVMKEKQVDPKGDVIVYSMRMKDLRLRDSRGLSQASALAQETKKHLVVLFVIAPGDYKAHDRSARRIDFVLLDQRKEVPQRIIKWCSTIRASHLFGNIEHEVDELRRDIATVKEGANANIDVSFVHDLCVVPPGTIRTQQGKPYSVFSPWARNWTATVKQNQSKYLDESPEPAANDESIYKHDTCADLFKTGEIPDYVEGFKLDEEDAKRMQTMWPESEKTAHEVLDRFVAYKTREHGFEFEPMAKGSEQASGPGAKDSRLGQYAENRNRPDIDGTSRLSPYIAAGVISARACIRMTLPFNKGKLDAERGSNIGMWVQEISWRDFYQDVLVAWPRICMNQFFLRRYEAVKWEHDEELFTAWKEGRTGYPLVDAGMRQVKQQGYMHNRVRMNVASFLAKHLMMDWRHGERWFMQNLIDGDFAANNGGWGWSSSCGTDPQPYFRIFNPTSQSEKADPTGDYIRFFVPELKSLKGKELYDPHGKLSDGRFRALKYPAPIVEHTKARARALARFKEPGSAADA</sequence>
<evidence type="ECO:0000313" key="9">
    <source>
        <dbReference type="EMBL" id="GAA93810.1"/>
    </source>
</evidence>
<dbReference type="SUPFAM" id="SSF48173">
    <property type="entry name" value="Cryptochrome/photolyase FAD-binding domain"/>
    <property type="match status" value="1"/>
</dbReference>
<dbReference type="InterPro" id="IPR005101">
    <property type="entry name" value="Cryptochr/Photolyase_FAD-bd"/>
</dbReference>
<protein>
    <recommendedName>
        <fullName evidence="8">Photolyase/cryptochrome alpha/beta domain-containing protein</fullName>
    </recommendedName>
</protein>
<dbReference type="GO" id="GO:0006139">
    <property type="term" value="P:nucleobase-containing compound metabolic process"/>
    <property type="evidence" value="ECO:0007669"/>
    <property type="project" value="UniProtKB-ARBA"/>
</dbReference>
<dbReference type="GO" id="GO:0071949">
    <property type="term" value="F:FAD binding"/>
    <property type="evidence" value="ECO:0007669"/>
    <property type="project" value="TreeGrafter"/>
</dbReference>
<keyword evidence="2 5" id="KW-0285">Flavoprotein</keyword>
<dbReference type="GO" id="GO:0005634">
    <property type="term" value="C:nucleus"/>
    <property type="evidence" value="ECO:0007669"/>
    <property type="project" value="TreeGrafter"/>
</dbReference>
<dbReference type="PANTHER" id="PTHR11455">
    <property type="entry name" value="CRYPTOCHROME"/>
    <property type="match status" value="1"/>
</dbReference>
<reference evidence="9 10" key="1">
    <citation type="journal article" date="2011" name="J. Gen. Appl. Microbiol.">
        <title>Draft genome sequencing of the enigmatic basidiomycete Mixia osmundae.</title>
        <authorList>
            <person name="Nishida H."/>
            <person name="Nagatsuka Y."/>
            <person name="Sugiyama J."/>
        </authorList>
    </citation>
    <scope>NUCLEOTIDE SEQUENCE [LARGE SCALE GENOMIC DNA]</scope>
    <source>
        <strain evidence="10">CBS 9802 / IAM 14324 / JCM 22182 / KY 12970</strain>
    </source>
</reference>
<evidence type="ECO:0000256" key="4">
    <source>
        <dbReference type="ARBA" id="ARBA00022991"/>
    </source>
</evidence>
<dbReference type="InterPro" id="IPR018394">
    <property type="entry name" value="DNA_photolyase_1_CS_C"/>
</dbReference>
<dbReference type="InterPro" id="IPR002081">
    <property type="entry name" value="Cryptochrome/DNA_photolyase_1"/>
</dbReference>
<keyword evidence="4" id="KW-0157">Chromophore</keyword>
<accession>G7DTG3</accession>
<organism evidence="9 10">
    <name type="scientific">Mixia osmundae (strain CBS 9802 / IAM 14324 / JCM 22182 / KY 12970)</name>
    <dbReference type="NCBI Taxonomy" id="764103"/>
    <lineage>
        <taxon>Eukaryota</taxon>
        <taxon>Fungi</taxon>
        <taxon>Dikarya</taxon>
        <taxon>Basidiomycota</taxon>
        <taxon>Pucciniomycotina</taxon>
        <taxon>Mixiomycetes</taxon>
        <taxon>Mixiales</taxon>
        <taxon>Mixiaceae</taxon>
        <taxon>Mixia</taxon>
    </lineage>
</organism>
<dbReference type="AlphaFoldDB" id="G7DTG3"/>
<feature type="site" description="Electron transfer via tryptophanyl radical" evidence="6">
    <location>
        <position position="459"/>
    </location>
</feature>
<evidence type="ECO:0000256" key="1">
    <source>
        <dbReference type="ARBA" id="ARBA00005862"/>
    </source>
</evidence>
<dbReference type="Gene3D" id="1.10.579.10">
    <property type="entry name" value="DNA Cyclobutane Dipyrimidine Photolyase, subunit A, domain 3"/>
    <property type="match status" value="1"/>
</dbReference>
<dbReference type="GO" id="GO:0006950">
    <property type="term" value="P:response to stress"/>
    <property type="evidence" value="ECO:0007669"/>
    <property type="project" value="UniProtKB-ARBA"/>
</dbReference>
<dbReference type="InParanoid" id="G7DTG3"/>
<reference evidence="9 10" key="2">
    <citation type="journal article" date="2012" name="Open Biol.">
        <title>Characteristics of nucleosomes and linker DNA regions on the genome of the basidiomycete Mixia osmundae revealed by mono- and dinucleosome mapping.</title>
        <authorList>
            <person name="Nishida H."/>
            <person name="Kondo S."/>
            <person name="Matsumoto T."/>
            <person name="Suzuki Y."/>
            <person name="Yoshikawa H."/>
            <person name="Taylor T.D."/>
            <person name="Sugiyama J."/>
        </authorList>
    </citation>
    <scope>NUCLEOTIDE SEQUENCE [LARGE SCALE GENOMIC DNA]</scope>
    <source>
        <strain evidence="10">CBS 9802 / IAM 14324 / JCM 22182 / KY 12970</strain>
    </source>
</reference>
<dbReference type="InterPro" id="IPR006050">
    <property type="entry name" value="DNA_photolyase_N"/>
</dbReference>
<keyword evidence="10" id="KW-1185">Reference proteome</keyword>
<dbReference type="SUPFAM" id="SSF52425">
    <property type="entry name" value="Cryptochrome/photolyase, N-terminal domain"/>
    <property type="match status" value="1"/>
</dbReference>
<proteinExistence type="inferred from homology"/>
<keyword evidence="3 5" id="KW-0274">FAD</keyword>
<dbReference type="Pfam" id="PF03441">
    <property type="entry name" value="FAD_binding_7"/>
    <property type="match status" value="1"/>
</dbReference>
<feature type="region of interest" description="Disordered" evidence="7">
    <location>
        <begin position="300"/>
        <end position="325"/>
    </location>
</feature>
<feature type="site" description="Electron transfer via tryptophanyl radical" evidence="6">
    <location>
        <position position="406"/>
    </location>
</feature>
<dbReference type="InterPro" id="IPR014729">
    <property type="entry name" value="Rossmann-like_a/b/a_fold"/>
</dbReference>
<feature type="compositionally biased region" description="Low complexity" evidence="7">
    <location>
        <begin position="1"/>
        <end position="25"/>
    </location>
</feature>
<feature type="binding site" evidence="5">
    <location>
        <begin position="331"/>
        <end position="335"/>
    </location>
    <ligand>
        <name>FAD</name>
        <dbReference type="ChEBI" id="CHEBI:57692"/>
    </ligand>
</feature>
<dbReference type="InterPro" id="IPR036134">
    <property type="entry name" value="Crypto/Photolyase_FAD-like_sf"/>
</dbReference>
<dbReference type="GO" id="GO:0003904">
    <property type="term" value="F:deoxyribodipyrimidine photo-lyase activity"/>
    <property type="evidence" value="ECO:0007669"/>
    <property type="project" value="TreeGrafter"/>
</dbReference>
<evidence type="ECO:0000256" key="6">
    <source>
        <dbReference type="PIRSR" id="PIRSR602081-2"/>
    </source>
</evidence>
<feature type="binding site" evidence="5">
    <location>
        <position position="319"/>
    </location>
    <ligand>
        <name>FAD</name>
        <dbReference type="ChEBI" id="CHEBI:57692"/>
    </ligand>
</feature>
<evidence type="ECO:0000256" key="2">
    <source>
        <dbReference type="ARBA" id="ARBA00022630"/>
    </source>
</evidence>
<dbReference type="Gene3D" id="3.40.50.620">
    <property type="entry name" value="HUPs"/>
    <property type="match status" value="2"/>
</dbReference>
<evidence type="ECO:0000259" key="8">
    <source>
        <dbReference type="PROSITE" id="PS51645"/>
    </source>
</evidence>
<evidence type="ECO:0000256" key="5">
    <source>
        <dbReference type="PIRSR" id="PIRSR602081-1"/>
    </source>
</evidence>
<dbReference type="HOGENOM" id="CLU_010348_2_1_1"/>
<dbReference type="Proteomes" id="UP000009131">
    <property type="component" value="Unassembled WGS sequence"/>
</dbReference>
<dbReference type="GO" id="GO:0043153">
    <property type="term" value="P:entrainment of circadian clock by photoperiod"/>
    <property type="evidence" value="ECO:0007669"/>
    <property type="project" value="TreeGrafter"/>
</dbReference>
<comment type="caution">
    <text evidence="9">The sequence shown here is derived from an EMBL/GenBank/DDBJ whole genome shotgun (WGS) entry which is preliminary data.</text>
</comment>
<gene>
    <name evidence="9" type="primary">Mo00456</name>
    <name evidence="9" type="ORF">E5Q_00456</name>
</gene>
<dbReference type="GO" id="GO:0003677">
    <property type="term" value="F:DNA binding"/>
    <property type="evidence" value="ECO:0007669"/>
    <property type="project" value="TreeGrafter"/>
</dbReference>
<dbReference type="GO" id="GO:0032922">
    <property type="term" value="P:circadian regulation of gene expression"/>
    <property type="evidence" value="ECO:0007669"/>
    <property type="project" value="TreeGrafter"/>
</dbReference>
<dbReference type="eggNOG" id="KOG0133">
    <property type="taxonomic scope" value="Eukaryota"/>
</dbReference>
<dbReference type="Pfam" id="PF00875">
    <property type="entry name" value="DNA_photolyase"/>
    <property type="match status" value="1"/>
</dbReference>
<name>G7DTG3_MIXOS</name>
<dbReference type="STRING" id="764103.G7DTG3"/>
<feature type="binding site" evidence="5">
    <location>
        <position position="371"/>
    </location>
    <ligand>
        <name>FAD</name>
        <dbReference type="ChEBI" id="CHEBI:57692"/>
    </ligand>
</feature>
<evidence type="ECO:0000256" key="7">
    <source>
        <dbReference type="SAM" id="MobiDB-lite"/>
    </source>
</evidence>
<dbReference type="Gene3D" id="1.25.40.80">
    <property type="match status" value="1"/>
</dbReference>
<evidence type="ECO:0000256" key="3">
    <source>
        <dbReference type="ARBA" id="ARBA00022827"/>
    </source>
</evidence>
<feature type="domain" description="Photolyase/cryptochrome alpha/beta" evidence="8">
    <location>
        <begin position="69"/>
        <end position="185"/>
    </location>
</feature>
<evidence type="ECO:0000313" key="10">
    <source>
        <dbReference type="Proteomes" id="UP000009131"/>
    </source>
</evidence>
<dbReference type="PROSITE" id="PS00691">
    <property type="entry name" value="DNA_PHOTOLYASES_1_2"/>
    <property type="match status" value="1"/>
</dbReference>
<comment type="similarity">
    <text evidence="1">Belongs to the DNA photolyase class-1 family.</text>
</comment>
<dbReference type="PROSITE" id="PS51645">
    <property type="entry name" value="PHR_CRY_ALPHA_BETA"/>
    <property type="match status" value="1"/>
</dbReference>